<evidence type="ECO:0000313" key="3">
    <source>
        <dbReference type="Proteomes" id="UP000189940"/>
    </source>
</evidence>
<comment type="caution">
    <text evidence="2">The sequence shown here is derived from an EMBL/GenBank/DDBJ whole genome shotgun (WGS) entry which is preliminary data.</text>
</comment>
<feature type="compositionally biased region" description="Basic and acidic residues" evidence="1">
    <location>
        <begin position="15"/>
        <end position="27"/>
    </location>
</feature>
<feature type="compositionally biased region" description="Polar residues" evidence="1">
    <location>
        <begin position="1"/>
        <end position="10"/>
    </location>
</feature>
<dbReference type="STRING" id="29421.B2M20_05990"/>
<accession>A0A1V4I0E2</accession>
<gene>
    <name evidence="2" type="ORF">B2M20_05990</name>
</gene>
<organism evidence="2 3">
    <name type="scientific">Nitrobacter vulgaris</name>
    <dbReference type="NCBI Taxonomy" id="29421"/>
    <lineage>
        <taxon>Bacteria</taxon>
        <taxon>Pseudomonadati</taxon>
        <taxon>Pseudomonadota</taxon>
        <taxon>Alphaproteobacteria</taxon>
        <taxon>Hyphomicrobiales</taxon>
        <taxon>Nitrobacteraceae</taxon>
        <taxon>Nitrobacter</taxon>
    </lineage>
</organism>
<evidence type="ECO:0000313" key="2">
    <source>
        <dbReference type="EMBL" id="OPH83691.1"/>
    </source>
</evidence>
<dbReference type="Proteomes" id="UP000189940">
    <property type="component" value="Unassembled WGS sequence"/>
</dbReference>
<dbReference type="EMBL" id="MWPQ01000025">
    <property type="protein sequence ID" value="OPH83691.1"/>
    <property type="molecule type" value="Genomic_DNA"/>
</dbReference>
<reference evidence="2 3" key="1">
    <citation type="submission" date="2017-02" db="EMBL/GenBank/DDBJ databases">
        <title>Genome sequence of the nitrite-oxidizing bacterium Nitrobacter vulgaris strain Ab1.</title>
        <authorList>
            <person name="Mellbye B.L."/>
            <person name="Davis E.W."/>
            <person name="Spieck E."/>
            <person name="Chang J.H."/>
            <person name="Bottomley P.J."/>
            <person name="Sayavedra-Soto L.A."/>
        </authorList>
    </citation>
    <scope>NUCLEOTIDE SEQUENCE [LARGE SCALE GENOMIC DNA]</scope>
    <source>
        <strain evidence="2 3">Ab1</strain>
    </source>
</reference>
<sequence length="68" mass="7493">MAFSNENALSGTGAGRRDGLSAHREMPVRSPFARGKEARFMRSFEIEFVLRHFDAPCTMIACGGERAS</sequence>
<protein>
    <submittedName>
        <fullName evidence="2">Uncharacterized protein</fullName>
    </submittedName>
</protein>
<name>A0A1V4I0E2_NITVU</name>
<evidence type="ECO:0000256" key="1">
    <source>
        <dbReference type="SAM" id="MobiDB-lite"/>
    </source>
</evidence>
<dbReference type="AlphaFoldDB" id="A0A1V4I0E2"/>
<proteinExistence type="predicted"/>
<feature type="region of interest" description="Disordered" evidence="1">
    <location>
        <begin position="1"/>
        <end position="28"/>
    </location>
</feature>
<keyword evidence="3" id="KW-1185">Reference proteome</keyword>